<dbReference type="EMBL" id="OFSP01000063">
    <property type="protein sequence ID" value="SOY76653.1"/>
    <property type="molecule type" value="Genomic_DNA"/>
</dbReference>
<geneLocation type="plasmid" evidence="5">
    <name>CBM2636p</name>
</geneLocation>
<dbReference type="OMA" id="DTWGANI"/>
<feature type="compositionally biased region" description="Basic and acidic residues" evidence="1">
    <location>
        <begin position="146"/>
        <end position="164"/>
    </location>
</feature>
<proteinExistence type="predicted"/>
<evidence type="ECO:0000313" key="7">
    <source>
        <dbReference type="Proteomes" id="UP000257016"/>
    </source>
</evidence>
<dbReference type="AlphaFoldDB" id="A0A375DAJ6"/>
<keyword evidence="5" id="KW-0614">Plasmid</keyword>
<dbReference type="Gene3D" id="3.10.420.10">
    <property type="entry name" value="SecB-like"/>
    <property type="match status" value="1"/>
</dbReference>
<dbReference type="Proteomes" id="UP000254259">
    <property type="component" value="Plasmid CBM2636p"/>
</dbReference>
<reference evidence="6 7" key="1">
    <citation type="submission" date="2018-01" db="EMBL/GenBank/DDBJ databases">
        <authorList>
            <person name="Clerissi C."/>
        </authorList>
    </citation>
    <scope>NUCLEOTIDE SEQUENCE [LARGE SCALE GENOMIC DNA]</scope>
    <source>
        <strain evidence="3">Cupriavidus taiwanensis LMG 19430</strain>
        <strain evidence="2">Cupriavidus taiwanensis STM 3521</strain>
        <strain evidence="4">Cupriavidus taiwanensis STM 6021</strain>
        <strain evidence="5">Cupriavidus taiwanensis SWF 66322</strain>
        <plasmid evidence="7">cbm2586_p</plasmid>
        <plasmid evidence="8">cbm2594_p</plasmid>
        <plasmid evidence="5">CBM2636p</plasmid>
        <plasmid evidence="6">cbm2636p</plasmid>
    </source>
</reference>
<dbReference type="EMBL" id="OGUU01000029">
    <property type="protein sequence ID" value="SPC25253.1"/>
    <property type="molecule type" value="Genomic_DNA"/>
</dbReference>
<name>A0A375DAJ6_9BURK</name>
<accession>A0A375DAJ6</accession>
<dbReference type="SUPFAM" id="SSF54611">
    <property type="entry name" value="SecB-like"/>
    <property type="match status" value="1"/>
</dbReference>
<dbReference type="EMBL" id="LT984815">
    <property type="protein sequence ID" value="SPD69603.1"/>
    <property type="molecule type" value="Genomic_DNA"/>
</dbReference>
<protein>
    <recommendedName>
        <fullName evidence="9">Protein-export protein SecB</fullName>
    </recommendedName>
</protein>
<evidence type="ECO:0000256" key="1">
    <source>
        <dbReference type="SAM" id="MobiDB-lite"/>
    </source>
</evidence>
<evidence type="ECO:0000313" key="4">
    <source>
        <dbReference type="EMBL" id="SPC25253.1"/>
    </source>
</evidence>
<evidence type="ECO:0000313" key="2">
    <source>
        <dbReference type="EMBL" id="SOY76653.1"/>
    </source>
</evidence>
<dbReference type="EMBL" id="OFSN01000051">
    <property type="protein sequence ID" value="SOY77910.1"/>
    <property type="molecule type" value="Genomic_DNA"/>
</dbReference>
<dbReference type="InterPro" id="IPR035958">
    <property type="entry name" value="SecB-like_sf"/>
</dbReference>
<evidence type="ECO:0000313" key="3">
    <source>
        <dbReference type="EMBL" id="SOY77910.1"/>
    </source>
</evidence>
<evidence type="ECO:0008006" key="9">
    <source>
        <dbReference type="Google" id="ProtNLM"/>
    </source>
</evidence>
<feature type="compositionally biased region" description="Polar residues" evidence="1">
    <location>
        <begin position="165"/>
        <end position="174"/>
    </location>
</feature>
<sequence>MRPSPLKLNSLRFLHVSVYPRNEPETLDPVENPAPIDTWGANIHCSLTHAEADKLEGGEVRDYMVALGIQVSDGPEKEVPYKIDVECVGYFSIPNGFPDAAERLEIAVVNGASLLYGAIREQIATVTSRCWYGELRLPSLNFREDGPAARAAAEAKRRAAEEKSGATQPSADPE</sequence>
<dbReference type="Proteomes" id="UP000257016">
    <property type="component" value="Unassembled WGS sequence"/>
</dbReference>
<evidence type="ECO:0000313" key="5">
    <source>
        <dbReference type="EMBL" id="SPD69603.1"/>
    </source>
</evidence>
<dbReference type="Proteomes" id="UP000257139">
    <property type="component" value="Plasmid CBM2594_p"/>
</dbReference>
<organism evidence="4 8">
    <name type="scientific">Cupriavidus taiwanensis</name>
    <dbReference type="NCBI Taxonomy" id="164546"/>
    <lineage>
        <taxon>Bacteria</taxon>
        <taxon>Pseudomonadati</taxon>
        <taxon>Pseudomonadota</taxon>
        <taxon>Betaproteobacteria</taxon>
        <taxon>Burkholderiales</taxon>
        <taxon>Burkholderiaceae</taxon>
        <taxon>Cupriavidus</taxon>
    </lineage>
</organism>
<geneLocation type="plasmid" evidence="6">
    <name>cbm2636p</name>
</geneLocation>
<evidence type="ECO:0000313" key="8">
    <source>
        <dbReference type="Proteomes" id="UP000257139"/>
    </source>
</evidence>
<gene>
    <name evidence="3" type="ORF">CBM2586_P300005</name>
    <name evidence="2" type="ORF">CBM2589_P300005</name>
    <name evidence="4" type="ORF">CBM2594_P230005</name>
    <name evidence="5" type="ORF">CBM2636_P20290</name>
</gene>
<evidence type="ECO:0000313" key="6">
    <source>
        <dbReference type="Proteomes" id="UP000254259"/>
    </source>
</evidence>
<geneLocation type="plasmid" evidence="7">
    <name>cbm2586_p</name>
</geneLocation>
<geneLocation type="plasmid" evidence="8">
    <name>cbm2594_p</name>
</geneLocation>
<feature type="region of interest" description="Disordered" evidence="1">
    <location>
        <begin position="146"/>
        <end position="174"/>
    </location>
</feature>
<dbReference type="Proteomes" id="UP000256297">
    <property type="component" value="Plasmid CBM2589_p"/>
</dbReference>